<dbReference type="Proteomes" id="UP000660381">
    <property type="component" value="Unassembled WGS sequence"/>
</dbReference>
<dbReference type="RefSeq" id="WP_190904800.1">
    <property type="nucleotide sequence ID" value="NZ_JACJTQ010000001.1"/>
</dbReference>
<accession>A0ABR8IX54</accession>
<name>A0ABR8IX54_9NOST</name>
<protein>
    <submittedName>
        <fullName evidence="1">Uncharacterized protein</fullName>
    </submittedName>
</protein>
<sequence length="83" mass="9286">MKAFEVMGKVDEKGQLFLDKPLEIPTSSQVRVIILVSDEDETESDPDDTPVGEIKESLKRALQEAKGGKRIPLEKMWEGIDAE</sequence>
<gene>
    <name evidence="1" type="ORF">H6G68_00080</name>
</gene>
<reference evidence="1 2" key="1">
    <citation type="journal article" date="2020" name="ISME J.">
        <title>Comparative genomics reveals insights into cyanobacterial evolution and habitat adaptation.</title>
        <authorList>
            <person name="Chen M.Y."/>
            <person name="Teng W.K."/>
            <person name="Zhao L."/>
            <person name="Hu C.X."/>
            <person name="Zhou Y.K."/>
            <person name="Han B.P."/>
            <person name="Song L.R."/>
            <person name="Shu W.S."/>
        </authorList>
    </citation>
    <scope>NUCLEOTIDE SEQUENCE [LARGE SCALE GENOMIC DNA]</scope>
    <source>
        <strain evidence="1 2">FACHB-362</strain>
    </source>
</reference>
<organism evidence="1 2">
    <name type="scientific">Anabaena catenula FACHB-362</name>
    <dbReference type="NCBI Taxonomy" id="2692877"/>
    <lineage>
        <taxon>Bacteria</taxon>
        <taxon>Bacillati</taxon>
        <taxon>Cyanobacteriota</taxon>
        <taxon>Cyanophyceae</taxon>
        <taxon>Nostocales</taxon>
        <taxon>Nostocaceae</taxon>
        <taxon>Anabaena</taxon>
    </lineage>
</organism>
<keyword evidence="2" id="KW-1185">Reference proteome</keyword>
<dbReference type="EMBL" id="JACJTQ010000001">
    <property type="protein sequence ID" value="MBD2690165.1"/>
    <property type="molecule type" value="Genomic_DNA"/>
</dbReference>
<evidence type="ECO:0000313" key="2">
    <source>
        <dbReference type="Proteomes" id="UP000660381"/>
    </source>
</evidence>
<proteinExistence type="predicted"/>
<evidence type="ECO:0000313" key="1">
    <source>
        <dbReference type="EMBL" id="MBD2690165.1"/>
    </source>
</evidence>
<comment type="caution">
    <text evidence="1">The sequence shown here is derived from an EMBL/GenBank/DDBJ whole genome shotgun (WGS) entry which is preliminary data.</text>
</comment>